<evidence type="ECO:0000256" key="6">
    <source>
        <dbReference type="SAM" id="Phobius"/>
    </source>
</evidence>
<dbReference type="InterPro" id="IPR027469">
    <property type="entry name" value="Cation_efflux_TMD_sf"/>
</dbReference>
<reference evidence="8 9" key="1">
    <citation type="journal article" date="2008" name="Proc. Natl. Acad. Sci. U.S.A.">
        <title>Niche adaptation and genome expansion in the chlorophyll d-producing cyanobacterium Acaryochloris marina.</title>
        <authorList>
            <person name="Swingley W.D."/>
            <person name="Chen M."/>
            <person name="Cheung P.C."/>
            <person name="Conrad A.L."/>
            <person name="Dejesa L.C."/>
            <person name="Hao J."/>
            <person name="Honchak B.M."/>
            <person name="Karbach L.E."/>
            <person name="Kurdoglu A."/>
            <person name="Lahiri S."/>
            <person name="Mastrian S.D."/>
            <person name="Miyashita H."/>
            <person name="Page L."/>
            <person name="Ramakrishna P."/>
            <person name="Satoh S."/>
            <person name="Sattley W.M."/>
            <person name="Shimada Y."/>
            <person name="Taylor H.L."/>
            <person name="Tomo T."/>
            <person name="Tsuchiya T."/>
            <person name="Wang Z.T."/>
            <person name="Raymond J."/>
            <person name="Mimuro M."/>
            <person name="Blankenship R.E."/>
            <person name="Touchman J.W."/>
        </authorList>
    </citation>
    <scope>NUCLEOTIDE SEQUENCE [LARGE SCALE GENOMIC DNA]</scope>
    <source>
        <strain evidence="9">MBIC 11017</strain>
        <plasmid evidence="9">Plasmid pREB8</plasmid>
    </source>
</reference>
<organism evidence="8 9">
    <name type="scientific">Acaryochloris marina (strain MBIC 11017)</name>
    <dbReference type="NCBI Taxonomy" id="329726"/>
    <lineage>
        <taxon>Bacteria</taxon>
        <taxon>Bacillati</taxon>
        <taxon>Cyanobacteriota</taxon>
        <taxon>Cyanophyceae</taxon>
        <taxon>Acaryochloridales</taxon>
        <taxon>Acaryochloridaceae</taxon>
        <taxon>Acaryochloris</taxon>
    </lineage>
</organism>
<dbReference type="EMBL" id="CP000845">
    <property type="protein sequence ID" value="ABW33403.1"/>
    <property type="molecule type" value="Genomic_DNA"/>
</dbReference>
<dbReference type="Gene3D" id="1.20.1510.10">
    <property type="entry name" value="Cation efflux protein transmembrane domain"/>
    <property type="match status" value="1"/>
</dbReference>
<dbReference type="PANTHER" id="PTHR43840:SF15">
    <property type="entry name" value="MITOCHONDRIAL METAL TRANSPORTER 1-RELATED"/>
    <property type="match status" value="1"/>
</dbReference>
<evidence type="ECO:0000313" key="8">
    <source>
        <dbReference type="EMBL" id="ABW33403.1"/>
    </source>
</evidence>
<dbReference type="GO" id="GO:0015341">
    <property type="term" value="F:zinc efflux antiporter activity"/>
    <property type="evidence" value="ECO:0007669"/>
    <property type="project" value="TreeGrafter"/>
</dbReference>
<name>A8ZQW7_ACAM1</name>
<comment type="subcellular location">
    <subcellularLocation>
        <location evidence="1">Membrane</location>
        <topology evidence="1">Multi-pass membrane protein</topology>
    </subcellularLocation>
</comment>
<keyword evidence="5 6" id="KW-0472">Membrane</keyword>
<dbReference type="KEGG" id="amr:AM1_H0053"/>
<evidence type="ECO:0000256" key="3">
    <source>
        <dbReference type="ARBA" id="ARBA00022692"/>
    </source>
</evidence>
<feature type="transmembrane region" description="Helical" evidence="6">
    <location>
        <begin position="12"/>
        <end position="32"/>
    </location>
</feature>
<protein>
    <submittedName>
        <fullName evidence="8">Cation diffusion facilitator family transporter, putative</fullName>
    </submittedName>
</protein>
<gene>
    <name evidence="8" type="ordered locus">AM1_H0053</name>
</gene>
<dbReference type="GO" id="GO:0015086">
    <property type="term" value="F:cadmium ion transmembrane transporter activity"/>
    <property type="evidence" value="ECO:0007669"/>
    <property type="project" value="TreeGrafter"/>
</dbReference>
<evidence type="ECO:0000259" key="7">
    <source>
        <dbReference type="Pfam" id="PF01545"/>
    </source>
</evidence>
<dbReference type="InterPro" id="IPR058533">
    <property type="entry name" value="Cation_efflux_TM"/>
</dbReference>
<dbReference type="GO" id="GO:0005886">
    <property type="term" value="C:plasma membrane"/>
    <property type="evidence" value="ECO:0007669"/>
    <property type="project" value="TreeGrafter"/>
</dbReference>
<evidence type="ECO:0000256" key="2">
    <source>
        <dbReference type="ARBA" id="ARBA00022448"/>
    </source>
</evidence>
<sequence length="314" mass="35330">MSRNITIEEQGIRLSILGNFFMATLGLCFASLSHSEMILLDGVFSLINLVIAYLSLKILRRSKQSNDYYNSIPPIYFEPLINLVKGVILTIVCLLAFGSSVIIILNGGHAISTGKAIWYALLATLVCMTIAIKQGKRANACSSSLIEVDAKSWFIDGLLSGVVVLVFTIVFFLQNTTLAIFLPYADPILVIFLCLIVAPIPVEIIKENWPKLVGEKYDVQLEYKIIDIIDKHIPKTTIQDYYVSHGYLGDKLYVQCHLLVIEEISQKLSLAEQDKIRAFLYQKLRDDFPSLAIDINFICDPIWVERRILHVSKA</sequence>
<feature type="transmembrane region" description="Helical" evidence="6">
    <location>
        <begin position="80"/>
        <end position="104"/>
    </location>
</feature>
<keyword evidence="9" id="KW-1185">Reference proteome</keyword>
<dbReference type="PANTHER" id="PTHR43840">
    <property type="entry name" value="MITOCHONDRIAL METAL TRANSPORTER 1-RELATED"/>
    <property type="match status" value="1"/>
</dbReference>
<dbReference type="Proteomes" id="UP000000268">
    <property type="component" value="Plasmid pREB8"/>
</dbReference>
<feature type="transmembrane region" description="Helical" evidence="6">
    <location>
        <begin position="38"/>
        <end position="59"/>
    </location>
</feature>
<keyword evidence="2" id="KW-0813">Transport</keyword>
<dbReference type="GO" id="GO:0015093">
    <property type="term" value="F:ferrous iron transmembrane transporter activity"/>
    <property type="evidence" value="ECO:0007669"/>
    <property type="project" value="TreeGrafter"/>
</dbReference>
<keyword evidence="3 6" id="KW-0812">Transmembrane</keyword>
<evidence type="ECO:0000256" key="4">
    <source>
        <dbReference type="ARBA" id="ARBA00022989"/>
    </source>
</evidence>
<dbReference type="AlphaFoldDB" id="A8ZQW7"/>
<dbReference type="RefSeq" id="WP_012168466.1">
    <property type="nucleotide sequence ID" value="NC_009933.1"/>
</dbReference>
<dbReference type="Pfam" id="PF01545">
    <property type="entry name" value="Cation_efflux"/>
    <property type="match status" value="1"/>
</dbReference>
<dbReference type="HOGENOM" id="CLU_056154_0_0_3"/>
<feature type="domain" description="Cation efflux protein transmembrane" evidence="7">
    <location>
        <begin position="13"/>
        <end position="212"/>
    </location>
</feature>
<accession>A8ZQW7</accession>
<geneLocation type="plasmid" evidence="8 9">
    <name>pREB8</name>
</geneLocation>
<proteinExistence type="predicted"/>
<keyword evidence="4 6" id="KW-1133">Transmembrane helix</keyword>
<feature type="transmembrane region" description="Helical" evidence="6">
    <location>
        <begin position="179"/>
        <end position="202"/>
    </location>
</feature>
<dbReference type="GO" id="GO:0006882">
    <property type="term" value="P:intracellular zinc ion homeostasis"/>
    <property type="evidence" value="ECO:0007669"/>
    <property type="project" value="TreeGrafter"/>
</dbReference>
<feature type="transmembrane region" description="Helical" evidence="6">
    <location>
        <begin position="116"/>
        <end position="132"/>
    </location>
</feature>
<dbReference type="OrthoDB" id="9810598at2"/>
<dbReference type="InterPro" id="IPR050291">
    <property type="entry name" value="CDF_Transporter"/>
</dbReference>
<keyword evidence="8" id="KW-0614">Plasmid</keyword>
<evidence type="ECO:0000256" key="5">
    <source>
        <dbReference type="ARBA" id="ARBA00023136"/>
    </source>
</evidence>
<dbReference type="SUPFAM" id="SSF161111">
    <property type="entry name" value="Cation efflux protein transmembrane domain-like"/>
    <property type="match status" value="1"/>
</dbReference>
<feature type="transmembrane region" description="Helical" evidence="6">
    <location>
        <begin position="153"/>
        <end position="173"/>
    </location>
</feature>
<evidence type="ECO:0000256" key="1">
    <source>
        <dbReference type="ARBA" id="ARBA00004141"/>
    </source>
</evidence>
<evidence type="ECO:0000313" key="9">
    <source>
        <dbReference type="Proteomes" id="UP000000268"/>
    </source>
</evidence>